<keyword evidence="1" id="KW-0694">RNA-binding</keyword>
<sequence>CKPEYKVPGLYVIDSIVRQSRHQFGQEKDVFAPRFSNNIISTFQNLYRCPGDDKSKIVRVLNLWQKNNVFKSEIIQPLLDMAAGIPPPVVTPVLPSTTAAMSNNTPGTPVTPVTPANVAQSLPDPWVSQIANTDTLAAVAQILQSPQGQQLQQLIQTLQIQQQKPQPSLLQALDAGLVVQLQALTAQLTAAAAAANTLNPLEQSVSFNKKLMDRFDFGEESEQNEEPKKETPSSQLPLVPESVNNSLFHQLAEQLQQQNLEHLRQQLLEQQQPQKASPEENQEGNFGSEHSASPSQGSSQQQFLEVDANVDDSMDIQQQDMDIDEGQDIAEEEIFEQEEKKSAVRSRSRTRSRSRSRSPRKRRSRSRSGSRKRKHRKRSRSRSRERKRKSSRSYSSERRAREREKERQKKGLPPIRSKTLSELNTMRYQRNIYKHVRNEFCPRESYSWSFSALQSTNMIPPRGCAYVCMVHRQDAYRALQKLSSGSYKIGSKIIKIAWALNKGVKTEYKQFWDVDLGVSYIPWEKVKLDDLEGFAEGGMIDQETVNTGTDINNSDMYHFRMQYNSSVFGIYTKPLEHLVLDIPVAPAVPAVSLVPPAFPVTMSVPPPGYSPIPPPPFLRASFNPSQPPPGYMPPPVPPVVPPPVVPPPVVPPPVVPPVVPTPLVQPPLPIAQETMKDVPFTGLVLPVGTVTSNLATPTLSAGSVFNPLPINKPESDDKGPHLTDLQISSSENNRSGGMQLPAVSSSSSLAGGIQPTNASSSSGLMAGVPPPNVSSSSGLLAGVHPPGVSSSPGLLTGMQPPSVSSSSGVLAGVQPPSVSSNSGLLIMPPPNVSTSSGLMGVPPPNISSNSGLLAMQHPAAVPNMPHLNISNQRMPGMPLIDIRPGLMPHSPGPRFPLMQPGMPPQRAIPPPAILDPSLHPPPPRGPFPPGDIFNQTERPFGTPGRQNIDNISNPEKRLPLGGDNIQQEGDRDYRFPPVENRDNLNRPSPVDVRDSVGRPPVDPREGIGRPPVDGREHFARPHIDMRENFGRPGIDNLGRREHFGFNSEKHWGQRGDYDEREHHAFPIYGGPKGFHEDRERFRHVNYRFDSRSGPSWNRGFEQDAHRDFDDRRRPWERQRDRDDRDFNFCREINGNRFGRDRMSNNWIPPPHPRVFEYFDGATSQRKADNMPQVNGENTETESQPPTAQVQDDPELYEKLTSSVEINKEKSDTEADIESEPVVESTETEGT</sequence>
<feature type="compositionally biased region" description="Basic and acidic residues" evidence="2">
    <location>
        <begin position="991"/>
        <end position="1016"/>
    </location>
</feature>
<comment type="caution">
    <text evidence="4">The sequence shown here is derived from an EMBL/GenBank/DDBJ whole genome shotgun (WGS) entry which is preliminary data.</text>
</comment>
<dbReference type="SUPFAM" id="SSF54928">
    <property type="entry name" value="RNA-binding domain, RBD"/>
    <property type="match status" value="1"/>
</dbReference>
<keyword evidence="5" id="KW-1185">Reference proteome</keyword>
<dbReference type="InterPro" id="IPR008942">
    <property type="entry name" value="ENTH_VHS"/>
</dbReference>
<evidence type="ECO:0000256" key="1">
    <source>
        <dbReference type="ARBA" id="ARBA00022884"/>
    </source>
</evidence>
<dbReference type="PROSITE" id="PS51391">
    <property type="entry name" value="CID"/>
    <property type="match status" value="1"/>
</dbReference>
<accession>A0A7K8RQ80</accession>
<feature type="compositionally biased region" description="Basic and acidic residues" evidence="2">
    <location>
        <begin position="395"/>
        <end position="409"/>
    </location>
</feature>
<feature type="region of interest" description="Disordered" evidence="2">
    <location>
        <begin position="910"/>
        <end position="1016"/>
    </location>
</feature>
<dbReference type="PANTHER" id="PTHR23140:SF1">
    <property type="entry name" value="SR-RELATED CTD ASSOCIATED FACTOR 8"/>
    <property type="match status" value="1"/>
</dbReference>
<organism evidence="4 5">
    <name type="scientific">Rhodinocichla rosea</name>
    <dbReference type="NCBI Taxonomy" id="58203"/>
    <lineage>
        <taxon>Eukaryota</taxon>
        <taxon>Metazoa</taxon>
        <taxon>Chordata</taxon>
        <taxon>Craniata</taxon>
        <taxon>Vertebrata</taxon>
        <taxon>Euteleostomi</taxon>
        <taxon>Archelosauria</taxon>
        <taxon>Archosauria</taxon>
        <taxon>Dinosauria</taxon>
        <taxon>Saurischia</taxon>
        <taxon>Theropoda</taxon>
        <taxon>Coelurosauria</taxon>
        <taxon>Aves</taxon>
        <taxon>Neognathae</taxon>
        <taxon>Neoaves</taxon>
        <taxon>Telluraves</taxon>
        <taxon>Australaves</taxon>
        <taxon>Passeriformes</taxon>
        <taxon>Thraupidae</taxon>
        <taxon>Rhodinocichla</taxon>
    </lineage>
</organism>
<dbReference type="SMART" id="SM00582">
    <property type="entry name" value="RPR"/>
    <property type="match status" value="1"/>
</dbReference>
<feature type="region of interest" description="Disordered" evidence="2">
    <location>
        <begin position="269"/>
        <end position="301"/>
    </location>
</feature>
<feature type="compositionally biased region" description="Low complexity" evidence="2">
    <location>
        <begin position="288"/>
        <end position="301"/>
    </location>
</feature>
<protein>
    <submittedName>
        <fullName evidence="4">SCAF8 protein</fullName>
    </submittedName>
</protein>
<dbReference type="Pfam" id="PF04818">
    <property type="entry name" value="CID"/>
    <property type="match status" value="1"/>
</dbReference>
<feature type="region of interest" description="Disordered" evidence="2">
    <location>
        <begin position="218"/>
        <end position="239"/>
    </location>
</feature>
<evidence type="ECO:0000313" key="5">
    <source>
        <dbReference type="Proteomes" id="UP000574210"/>
    </source>
</evidence>
<proteinExistence type="predicted"/>
<feature type="compositionally biased region" description="Pro residues" evidence="2">
    <location>
        <begin position="910"/>
        <end position="929"/>
    </location>
</feature>
<feature type="compositionally biased region" description="Polar residues" evidence="2">
    <location>
        <begin position="944"/>
        <end position="953"/>
    </location>
</feature>
<feature type="non-terminal residue" evidence="4">
    <location>
        <position position="1"/>
    </location>
</feature>
<dbReference type="PANTHER" id="PTHR23140">
    <property type="entry name" value="RNA PROCESSING PROTEIN LD23810P"/>
    <property type="match status" value="1"/>
</dbReference>
<feature type="compositionally biased region" description="Polar residues" evidence="2">
    <location>
        <begin position="725"/>
        <end position="763"/>
    </location>
</feature>
<feature type="region of interest" description="Disordered" evidence="2">
    <location>
        <begin position="698"/>
        <end position="812"/>
    </location>
</feature>
<feature type="region of interest" description="Disordered" evidence="2">
    <location>
        <begin position="334"/>
        <end position="418"/>
    </location>
</feature>
<dbReference type="InterPro" id="IPR006569">
    <property type="entry name" value="CID_dom"/>
</dbReference>
<feature type="compositionally biased region" description="Polar residues" evidence="2">
    <location>
        <begin position="1171"/>
        <end position="1189"/>
    </location>
</feature>
<dbReference type="GO" id="GO:0003723">
    <property type="term" value="F:RNA binding"/>
    <property type="evidence" value="ECO:0007669"/>
    <property type="project" value="UniProtKB-KW"/>
</dbReference>
<reference evidence="4 5" key="1">
    <citation type="submission" date="2019-09" db="EMBL/GenBank/DDBJ databases">
        <title>Bird 10,000 Genomes (B10K) Project - Family phase.</title>
        <authorList>
            <person name="Zhang G."/>
        </authorList>
    </citation>
    <scope>NUCLEOTIDE SEQUENCE [LARGE SCALE GENOMIC DNA]</scope>
    <source>
        <strain evidence="4">B10K-CU-031-12</strain>
        <tissue evidence="4">Muscle</tissue>
    </source>
</reference>
<feature type="domain" description="CID" evidence="3">
    <location>
        <begin position="1"/>
        <end position="86"/>
    </location>
</feature>
<name>A0A7K8RQ80_9PASS</name>
<feature type="non-terminal residue" evidence="4">
    <location>
        <position position="1230"/>
    </location>
</feature>
<dbReference type="Gene3D" id="1.25.40.90">
    <property type="match status" value="1"/>
</dbReference>
<gene>
    <name evidence="4" type="primary">Scaf8</name>
    <name evidence="4" type="ORF">RHOROS_R09890</name>
</gene>
<dbReference type="InterPro" id="IPR051485">
    <property type="entry name" value="SR-CTD_assoc_factor"/>
</dbReference>
<dbReference type="GO" id="GO:0005634">
    <property type="term" value="C:nucleus"/>
    <property type="evidence" value="ECO:0007669"/>
    <property type="project" value="TreeGrafter"/>
</dbReference>
<dbReference type="AlphaFoldDB" id="A0A7K8RQ80"/>
<feature type="compositionally biased region" description="Acidic residues" evidence="2">
    <location>
        <begin position="1213"/>
        <end position="1230"/>
    </location>
</feature>
<dbReference type="InterPro" id="IPR035979">
    <property type="entry name" value="RBD_domain_sf"/>
</dbReference>
<feature type="compositionally biased region" description="Basic and acidic residues" evidence="2">
    <location>
        <begin position="968"/>
        <end position="984"/>
    </location>
</feature>
<feature type="compositionally biased region" description="Basic residues" evidence="2">
    <location>
        <begin position="343"/>
        <end position="391"/>
    </location>
</feature>
<dbReference type="SUPFAM" id="SSF48464">
    <property type="entry name" value="ENTH/VHS domain"/>
    <property type="match status" value="1"/>
</dbReference>
<feature type="region of interest" description="Disordered" evidence="2">
    <location>
        <begin position="1165"/>
        <end position="1230"/>
    </location>
</feature>
<evidence type="ECO:0000256" key="2">
    <source>
        <dbReference type="SAM" id="MobiDB-lite"/>
    </source>
</evidence>
<dbReference type="EMBL" id="VWYZ01000106">
    <property type="protein sequence ID" value="NXF19891.1"/>
    <property type="molecule type" value="Genomic_DNA"/>
</dbReference>
<dbReference type="Proteomes" id="UP000574210">
    <property type="component" value="Unassembled WGS sequence"/>
</dbReference>
<evidence type="ECO:0000313" key="4">
    <source>
        <dbReference type="EMBL" id="NXF19891.1"/>
    </source>
</evidence>
<evidence type="ECO:0000259" key="3">
    <source>
        <dbReference type="PROSITE" id="PS51391"/>
    </source>
</evidence>